<protein>
    <recommendedName>
        <fullName evidence="4">DoxX family membrane protein</fullName>
    </recommendedName>
</protein>
<feature type="chain" id="PRO_5026225959" description="DoxX family membrane protein" evidence="1">
    <location>
        <begin position="21"/>
        <end position="87"/>
    </location>
</feature>
<gene>
    <name evidence="2" type="ORF">F8566_13495</name>
</gene>
<accession>A0A6H9YVD2</accession>
<feature type="signal peptide" evidence="1">
    <location>
        <begin position="1"/>
        <end position="20"/>
    </location>
</feature>
<evidence type="ECO:0000313" key="3">
    <source>
        <dbReference type="Proteomes" id="UP000468735"/>
    </source>
</evidence>
<dbReference type="Proteomes" id="UP000468735">
    <property type="component" value="Unassembled WGS sequence"/>
</dbReference>
<evidence type="ECO:0000313" key="2">
    <source>
        <dbReference type="EMBL" id="KAB2349746.1"/>
    </source>
</evidence>
<organism evidence="2 3">
    <name type="scientific">Actinomadura rudentiformis</name>
    <dbReference type="NCBI Taxonomy" id="359158"/>
    <lineage>
        <taxon>Bacteria</taxon>
        <taxon>Bacillati</taxon>
        <taxon>Actinomycetota</taxon>
        <taxon>Actinomycetes</taxon>
        <taxon>Streptosporangiales</taxon>
        <taxon>Thermomonosporaceae</taxon>
        <taxon>Actinomadura</taxon>
    </lineage>
</organism>
<evidence type="ECO:0000256" key="1">
    <source>
        <dbReference type="SAM" id="SignalP"/>
    </source>
</evidence>
<dbReference type="EMBL" id="WBMT01000005">
    <property type="protein sequence ID" value="KAB2349746.1"/>
    <property type="molecule type" value="Genomic_DNA"/>
</dbReference>
<name>A0A6H9YVD2_9ACTN</name>
<dbReference type="RefSeq" id="WP_151560516.1">
    <property type="nucleotide sequence ID" value="NZ_WBMT01000005.1"/>
</dbReference>
<keyword evidence="3" id="KW-1185">Reference proteome</keyword>
<comment type="caution">
    <text evidence="2">The sequence shown here is derived from an EMBL/GenBank/DDBJ whole genome shotgun (WGS) entry which is preliminary data.</text>
</comment>
<evidence type="ECO:0008006" key="4">
    <source>
        <dbReference type="Google" id="ProtNLM"/>
    </source>
</evidence>
<dbReference type="OrthoDB" id="3482508at2"/>
<reference evidence="2 3" key="1">
    <citation type="submission" date="2019-09" db="EMBL/GenBank/DDBJ databases">
        <title>Actinomadura physcomitrii sp. nov., a novel actinomycete isolated from moss [Physcomitrium sphaericum (Ludw) Fuernr].</title>
        <authorList>
            <person name="Zhuang X."/>
            <person name="Liu C."/>
        </authorList>
    </citation>
    <scope>NUCLEOTIDE SEQUENCE [LARGE SCALE GENOMIC DNA]</scope>
    <source>
        <strain evidence="2 3">HMC1</strain>
    </source>
</reference>
<proteinExistence type="predicted"/>
<dbReference type="AlphaFoldDB" id="A0A6H9YVD2"/>
<sequence>MALVRAAGIALAVTGAAHFAAPKAFEPVSKLAFPNDTDAWIKRNGATELALGLALTTRKTRKAGLVGAAVYTAWLGARTAYNRKSPS</sequence>
<keyword evidence="1" id="KW-0732">Signal</keyword>